<keyword evidence="1" id="KW-0812">Transmembrane</keyword>
<protein>
    <submittedName>
        <fullName evidence="2">Uncharacterized protein</fullName>
    </submittedName>
</protein>
<name>A0ABX1J5G0_9PSEU</name>
<keyword evidence="1" id="KW-1133">Transmembrane helix</keyword>
<keyword evidence="1" id="KW-0472">Membrane</keyword>
<proteinExistence type="predicted"/>
<accession>A0ABX1J5G0</accession>
<dbReference type="EMBL" id="JAAXLS010000005">
    <property type="protein sequence ID" value="NKQ53536.1"/>
    <property type="molecule type" value="Genomic_DNA"/>
</dbReference>
<reference evidence="2 3" key="1">
    <citation type="submission" date="2020-04" db="EMBL/GenBank/DDBJ databases">
        <title>Novel species.</title>
        <authorList>
            <person name="Teo W.F.A."/>
            <person name="Lipun K."/>
            <person name="Srisuk N."/>
            <person name="Duangmal K."/>
        </authorList>
    </citation>
    <scope>NUCLEOTIDE SEQUENCE [LARGE SCALE GENOMIC DNA]</scope>
    <source>
        <strain evidence="2 3">K13G38</strain>
    </source>
</reference>
<sequence>MLSSQNLLVIIFLVALVVTMIGWRTVLVMTVTAGVALAVLGFVQVVSLLGVGV</sequence>
<keyword evidence="3" id="KW-1185">Reference proteome</keyword>
<evidence type="ECO:0000313" key="2">
    <source>
        <dbReference type="EMBL" id="NKQ53536.1"/>
    </source>
</evidence>
<feature type="transmembrane region" description="Helical" evidence="1">
    <location>
        <begin position="31"/>
        <end position="51"/>
    </location>
</feature>
<feature type="transmembrane region" description="Helical" evidence="1">
    <location>
        <begin position="7"/>
        <end position="25"/>
    </location>
</feature>
<organism evidence="2 3">
    <name type="scientific">Amycolatopsis acididurans</name>
    <dbReference type="NCBI Taxonomy" id="2724524"/>
    <lineage>
        <taxon>Bacteria</taxon>
        <taxon>Bacillati</taxon>
        <taxon>Actinomycetota</taxon>
        <taxon>Actinomycetes</taxon>
        <taxon>Pseudonocardiales</taxon>
        <taxon>Pseudonocardiaceae</taxon>
        <taxon>Amycolatopsis</taxon>
    </lineage>
</organism>
<evidence type="ECO:0000313" key="3">
    <source>
        <dbReference type="Proteomes" id="UP000715441"/>
    </source>
</evidence>
<gene>
    <name evidence="2" type="ORF">HFP15_11655</name>
</gene>
<dbReference type="Proteomes" id="UP000715441">
    <property type="component" value="Unassembled WGS sequence"/>
</dbReference>
<dbReference type="RefSeq" id="WP_168513981.1">
    <property type="nucleotide sequence ID" value="NZ_JAAXLS010000005.1"/>
</dbReference>
<comment type="caution">
    <text evidence="2">The sequence shown here is derived from an EMBL/GenBank/DDBJ whole genome shotgun (WGS) entry which is preliminary data.</text>
</comment>
<evidence type="ECO:0000256" key="1">
    <source>
        <dbReference type="SAM" id="Phobius"/>
    </source>
</evidence>